<dbReference type="InterPro" id="IPR051907">
    <property type="entry name" value="DoxX-like_oxidoreductase"/>
</dbReference>
<reference evidence="8 9" key="1">
    <citation type="submission" date="2019-08" db="EMBL/GenBank/DDBJ databases">
        <title>Genomes sequence of Algoriphagus aquimarinus ACAM450.</title>
        <authorList>
            <person name="Bowman J.P."/>
        </authorList>
    </citation>
    <scope>NUCLEOTIDE SEQUENCE [LARGE SCALE GENOMIC DNA]</scope>
    <source>
        <strain evidence="8 9">ACAM 450</strain>
    </source>
</reference>
<evidence type="ECO:0000256" key="3">
    <source>
        <dbReference type="ARBA" id="ARBA00022475"/>
    </source>
</evidence>
<organism evidence="8 9">
    <name type="scientific">Algoriphagus aquimarinus</name>
    <dbReference type="NCBI Taxonomy" id="237018"/>
    <lineage>
        <taxon>Bacteria</taxon>
        <taxon>Pseudomonadati</taxon>
        <taxon>Bacteroidota</taxon>
        <taxon>Cytophagia</taxon>
        <taxon>Cytophagales</taxon>
        <taxon>Cyclobacteriaceae</taxon>
        <taxon>Algoriphagus</taxon>
    </lineage>
</organism>
<evidence type="ECO:0000256" key="2">
    <source>
        <dbReference type="ARBA" id="ARBA00006679"/>
    </source>
</evidence>
<proteinExistence type="inferred from homology"/>
<evidence type="ECO:0000256" key="1">
    <source>
        <dbReference type="ARBA" id="ARBA00004651"/>
    </source>
</evidence>
<feature type="transmembrane region" description="Helical" evidence="7">
    <location>
        <begin position="75"/>
        <end position="92"/>
    </location>
</feature>
<feature type="transmembrane region" description="Helical" evidence="7">
    <location>
        <begin position="104"/>
        <end position="123"/>
    </location>
</feature>
<comment type="subcellular location">
    <subcellularLocation>
        <location evidence="1">Cell membrane</location>
        <topology evidence="1">Multi-pass membrane protein</topology>
    </subcellularLocation>
</comment>
<dbReference type="OrthoDB" id="9813193at2"/>
<evidence type="ECO:0000256" key="4">
    <source>
        <dbReference type="ARBA" id="ARBA00022692"/>
    </source>
</evidence>
<dbReference type="InterPro" id="IPR032808">
    <property type="entry name" value="DoxX"/>
</dbReference>
<evidence type="ECO:0000256" key="7">
    <source>
        <dbReference type="SAM" id="Phobius"/>
    </source>
</evidence>
<comment type="caution">
    <text evidence="8">The sequence shown here is derived from an EMBL/GenBank/DDBJ whole genome shotgun (WGS) entry which is preliminary data.</text>
</comment>
<dbReference type="GO" id="GO:0005886">
    <property type="term" value="C:plasma membrane"/>
    <property type="evidence" value="ECO:0007669"/>
    <property type="project" value="UniProtKB-SubCell"/>
</dbReference>
<comment type="similarity">
    <text evidence="2">Belongs to the DoxX family.</text>
</comment>
<dbReference type="PANTHER" id="PTHR33452:SF1">
    <property type="entry name" value="INNER MEMBRANE PROTEIN YPHA-RELATED"/>
    <property type="match status" value="1"/>
</dbReference>
<dbReference type="AlphaFoldDB" id="A0A5C7B3J2"/>
<evidence type="ECO:0000313" key="8">
    <source>
        <dbReference type="EMBL" id="TXE14319.1"/>
    </source>
</evidence>
<protein>
    <submittedName>
        <fullName evidence="8">DoxX family protein</fullName>
    </submittedName>
</protein>
<keyword evidence="6 7" id="KW-0472">Membrane</keyword>
<dbReference type="PANTHER" id="PTHR33452">
    <property type="entry name" value="OXIDOREDUCTASE CATD-RELATED"/>
    <property type="match status" value="1"/>
</dbReference>
<keyword evidence="4 7" id="KW-0812">Transmembrane</keyword>
<evidence type="ECO:0000313" key="9">
    <source>
        <dbReference type="Proteomes" id="UP000321935"/>
    </source>
</evidence>
<name>A0A5C7B3J2_9BACT</name>
<keyword evidence="3" id="KW-1003">Cell membrane</keyword>
<feature type="transmembrane region" description="Helical" evidence="7">
    <location>
        <begin position="9"/>
        <end position="27"/>
    </location>
</feature>
<dbReference type="RefSeq" id="WP_146914523.1">
    <property type="nucleotide sequence ID" value="NZ_VORW01000001.1"/>
</dbReference>
<dbReference type="Pfam" id="PF07681">
    <property type="entry name" value="DoxX"/>
    <property type="match status" value="1"/>
</dbReference>
<evidence type="ECO:0000256" key="6">
    <source>
        <dbReference type="ARBA" id="ARBA00023136"/>
    </source>
</evidence>
<evidence type="ECO:0000256" key="5">
    <source>
        <dbReference type="ARBA" id="ARBA00022989"/>
    </source>
</evidence>
<feature type="transmembrane region" description="Helical" evidence="7">
    <location>
        <begin position="47"/>
        <end position="68"/>
    </location>
</feature>
<dbReference type="EMBL" id="VORW01000001">
    <property type="protein sequence ID" value="TXE14319.1"/>
    <property type="molecule type" value="Genomic_DNA"/>
</dbReference>
<dbReference type="Proteomes" id="UP000321935">
    <property type="component" value="Unassembled WGS sequence"/>
</dbReference>
<sequence>MKKALLEDLALLILRVGSGAMILTHGYPKLMRLIGDEPIKFLDLLGIGSTASLALATFAEFFCGILLILGFKTRLATIPLMITMLTAAFVAHAADPFGRKELPLLYFIVFLFILIFGAGKFSLDALGKKSLL</sequence>
<accession>A0A5C7B3J2</accession>
<gene>
    <name evidence="8" type="ORF">ESV85_01780</name>
</gene>
<keyword evidence="5 7" id="KW-1133">Transmembrane helix</keyword>